<keyword evidence="4" id="KW-1185">Reference proteome</keyword>
<sequence length="894" mass="102113">MQGICRLSRRWHQQFCHSPSFGPHQRCLQAFIPVREYRQDRRVRRPRAVASAPEPTQVHVPDADRSFNPFSDGLLPPSQLLSQNDDDLVVREFEQHGSDKSTRRQIEPNKELRDEAEEVWQELQDVEKQLEIAREGPFGPRSEFMQQFPPDKREEFLKALAKEGVVPQDEEDTLDLAELDRLMEQEDDDISDQEELGVTLHIPRAHQSLAARFNKALVAAKEGEDDVVKGLNLWKWYLRCQQRIPGFSQIVSEKVWKFLWQSQIRLGKRPQHLVMLGRDMRAVDEPMDNSHCLEYIRAMHASDDTMGALFAWEEMKSQLGSDTTSEFLSAFYSTGTQLHVSVGRTQKAQRIAFAGIEKGAEPTILIHVISGWAQMKTADSANKAWGLYLRMRKLLKDDMTPELYEKVSDALLDAKQGAMALAAFKDMIARLTGTGRSTLDNYEKILGNVRLDGDPEEVERAINRVSLTMLLVLPRSYQNKFFFASWVKKLLGQQRTEAAAMVVELMYERNIRPDALHLNGILGAWLRDKSAKSREKAVKLAHEMIQMKVNINADRAQNRSLRQFGDMFRKVMPFEENNNSLMNPVRLERRVPAANRETFALMFSFYAEKQRWKDFESLTRVMIGPAQLMPSNFIMNLWLSAELESKSLSRFWTLYNSLQSEVRPNMETFSLAWQAVTLTNRAGHRYGPQDQLKDFTSSHRRMFARIVDWTRGLKAHPLRKAREWVEGGLYTEIVRSFCLQLDLAGTICALQGLYSRMNATPDDVSVRLITGMVARLLPRSAPDRPLGGGRRRMNSGLQGDQTMLKNIADIVATIEANMKIDLVESGQVDPAEIEDVQSVAAKKLRLDVMTEFLVTVMNKIKKHGGQPGKELKDAARIMHVNVSHIDVDLKAHGS</sequence>
<name>A0ABR0RL46_9EURO</name>
<dbReference type="Proteomes" id="UP001334248">
    <property type="component" value="Unassembled WGS sequence"/>
</dbReference>
<dbReference type="PANTHER" id="PTHR47942:SF63">
    <property type="entry name" value="PENTATRICOPEPTIDE REPEAT-CONTAINING PROTEIN"/>
    <property type="match status" value="1"/>
</dbReference>
<reference evidence="3 4" key="1">
    <citation type="journal article" date="2023" name="Res Sq">
        <title>Genomic and morphological characterization of Knufia obscura isolated from the Mars 2020 spacecraft assembly facility.</title>
        <authorList>
            <person name="Chander A.M."/>
            <person name="Teixeira M.M."/>
            <person name="Singh N.K."/>
            <person name="Williams M.P."/>
            <person name="Parker C.W."/>
            <person name="Leo P."/>
            <person name="Stajich J.E."/>
            <person name="Torok T."/>
            <person name="Tighe S."/>
            <person name="Mason C.E."/>
            <person name="Venkateswaran K."/>
        </authorList>
    </citation>
    <scope>NUCLEOTIDE SEQUENCE [LARGE SCALE GENOMIC DNA]</scope>
    <source>
        <strain evidence="3 4">CCFEE 5817</strain>
    </source>
</reference>
<evidence type="ECO:0000313" key="4">
    <source>
        <dbReference type="Proteomes" id="UP001334248"/>
    </source>
</evidence>
<organism evidence="3 4">
    <name type="scientific">Knufia obscura</name>
    <dbReference type="NCBI Taxonomy" id="1635080"/>
    <lineage>
        <taxon>Eukaryota</taxon>
        <taxon>Fungi</taxon>
        <taxon>Dikarya</taxon>
        <taxon>Ascomycota</taxon>
        <taxon>Pezizomycotina</taxon>
        <taxon>Eurotiomycetes</taxon>
        <taxon>Chaetothyriomycetidae</taxon>
        <taxon>Chaetothyriales</taxon>
        <taxon>Trichomeriaceae</taxon>
        <taxon>Knufia</taxon>
    </lineage>
</organism>
<dbReference type="PANTHER" id="PTHR47942">
    <property type="entry name" value="TETRATRICOPEPTIDE REPEAT (TPR)-LIKE SUPERFAMILY PROTEIN-RELATED"/>
    <property type="match status" value="1"/>
</dbReference>
<evidence type="ECO:0000256" key="2">
    <source>
        <dbReference type="SAM" id="MobiDB-lite"/>
    </source>
</evidence>
<evidence type="ECO:0008006" key="5">
    <source>
        <dbReference type="Google" id="ProtNLM"/>
    </source>
</evidence>
<dbReference type="Gene3D" id="1.25.40.10">
    <property type="entry name" value="Tetratricopeptide repeat domain"/>
    <property type="match status" value="1"/>
</dbReference>
<gene>
    <name evidence="3" type="ORF">PMZ80_006618</name>
</gene>
<keyword evidence="1" id="KW-0677">Repeat</keyword>
<dbReference type="RefSeq" id="XP_064729430.1">
    <property type="nucleotide sequence ID" value="XM_064875030.1"/>
</dbReference>
<evidence type="ECO:0000256" key="1">
    <source>
        <dbReference type="ARBA" id="ARBA00022737"/>
    </source>
</evidence>
<evidence type="ECO:0000313" key="3">
    <source>
        <dbReference type="EMBL" id="KAK5941340.1"/>
    </source>
</evidence>
<proteinExistence type="predicted"/>
<dbReference type="GeneID" id="90000067"/>
<dbReference type="InterPro" id="IPR011990">
    <property type="entry name" value="TPR-like_helical_dom_sf"/>
</dbReference>
<dbReference type="EMBL" id="JAVHJV010000007">
    <property type="protein sequence ID" value="KAK5941340.1"/>
    <property type="molecule type" value="Genomic_DNA"/>
</dbReference>
<accession>A0ABR0RL46</accession>
<comment type="caution">
    <text evidence="3">The sequence shown here is derived from an EMBL/GenBank/DDBJ whole genome shotgun (WGS) entry which is preliminary data.</text>
</comment>
<feature type="region of interest" description="Disordered" evidence="2">
    <location>
        <begin position="43"/>
        <end position="64"/>
    </location>
</feature>
<dbReference type="InterPro" id="IPR051222">
    <property type="entry name" value="PPR/CCM1_RNA-binding"/>
</dbReference>
<protein>
    <recommendedName>
        <fullName evidence="5">Pentatricopeptide repeat-containing protein</fullName>
    </recommendedName>
</protein>